<dbReference type="GO" id="GO:0005737">
    <property type="term" value="C:cytoplasm"/>
    <property type="evidence" value="ECO:0007669"/>
    <property type="project" value="UniProtKB-SubCell"/>
</dbReference>
<dbReference type="Gene3D" id="3.40.1190.10">
    <property type="entry name" value="Mur-like, catalytic domain"/>
    <property type="match status" value="1"/>
</dbReference>
<dbReference type="InterPro" id="IPR035911">
    <property type="entry name" value="MurE/MurF_N"/>
</dbReference>
<dbReference type="OrthoDB" id="9800958at2"/>
<comment type="PTM">
    <text evidence="3">Carboxylation is probably crucial for Mg(2+) binding and, consequently, for the gamma-phosphate positioning of ATP.</text>
</comment>
<feature type="binding site" evidence="3">
    <location>
        <begin position="166"/>
        <end position="167"/>
    </location>
    <ligand>
        <name>UDP-N-acetyl-alpha-D-muramoyl-L-alanyl-D-glutamate</name>
        <dbReference type="ChEBI" id="CHEBI:83900"/>
    </ligand>
</feature>
<keyword evidence="3 4" id="KW-0131">Cell cycle</keyword>
<dbReference type="InterPro" id="IPR004101">
    <property type="entry name" value="Mur_ligase_C"/>
</dbReference>
<feature type="binding site" evidence="3">
    <location>
        <position position="45"/>
    </location>
    <ligand>
        <name>UDP-N-acetyl-alpha-D-muramoyl-L-alanyl-D-glutamate</name>
        <dbReference type="ChEBI" id="CHEBI:83900"/>
    </ligand>
</feature>
<dbReference type="Proteomes" id="UP000310506">
    <property type="component" value="Unassembled WGS sequence"/>
</dbReference>
<dbReference type="Gene3D" id="3.90.190.20">
    <property type="entry name" value="Mur ligase, C-terminal domain"/>
    <property type="match status" value="1"/>
</dbReference>
<dbReference type="UniPathway" id="UPA00219"/>
<name>A0A4S3B3X6_9ENTE</name>
<dbReference type="SUPFAM" id="SSF53623">
    <property type="entry name" value="MurD-like peptide ligases, catalytic domain"/>
    <property type="match status" value="1"/>
</dbReference>
<dbReference type="GO" id="GO:0051301">
    <property type="term" value="P:cell division"/>
    <property type="evidence" value="ECO:0007669"/>
    <property type="project" value="UniProtKB-KW"/>
</dbReference>
<keyword evidence="3 4" id="KW-0132">Cell division</keyword>
<sequence>MTITLKQIESILNKHHLLKEWVTPNEWHFTLPIENRQLNHLTYDSRDISNNSLLFCKGIGFKEEFLAKAVENGLNYYVAETPYEVNCSLGIIVTDIKKAMSVIAMAFYGNPQNELTLIGFTGTKGKTTSAYFTKFILDETTDHKTALLSTMNTTLDGIHYFKSELTTPESLDLFKMMREACDNGMSHLIMEVSSQAYKVQRVYNLMFDIGIFLNISPDHISAIEHPTFDDYFYCKRQLLLNSKKVVLFNESDYAQLLEEVTQTKQIPLITYSSHEDNADYYWEDVSETNSALFSVKSNSETEESQKIIGEYHINLKGDFNKDNALSSIIVATLAGASHEDSVRGLEKATVPGRMEHLVTQNDIHLYIDYAHNYLSVKSLLSFAQKEHPDGEIITVLGSPGNKANSRRQDFGRVLSEHTNTVVLTADDPDREDPQNIANEISAAITNSNVKQFFEMDRKTAIEFAVSQAKPGDVVVIAGKGEDAYQRINGKSSPYPGDHIIARSLI</sequence>
<accession>A0A4S3B3X6</accession>
<evidence type="ECO:0000313" key="7">
    <source>
        <dbReference type="EMBL" id="THB61512.1"/>
    </source>
</evidence>
<evidence type="ECO:0000259" key="5">
    <source>
        <dbReference type="Pfam" id="PF02875"/>
    </source>
</evidence>
<dbReference type="InterPro" id="IPR036615">
    <property type="entry name" value="Mur_ligase_C_dom_sf"/>
</dbReference>
<dbReference type="InterPro" id="IPR013221">
    <property type="entry name" value="Mur_ligase_cen"/>
</dbReference>
<dbReference type="GO" id="GO:0016881">
    <property type="term" value="F:acid-amino acid ligase activity"/>
    <property type="evidence" value="ECO:0007669"/>
    <property type="project" value="UniProtKB-UniRule"/>
</dbReference>
<dbReference type="SUPFAM" id="SSF53244">
    <property type="entry name" value="MurD-like peptide ligases, peptide-binding domain"/>
    <property type="match status" value="1"/>
</dbReference>
<reference evidence="7 8" key="1">
    <citation type="submission" date="2019-01" db="EMBL/GenBank/DDBJ databases">
        <title>Vagococcus silagei sp. nov. isolated from brewer's grain.</title>
        <authorList>
            <person name="Guu J.-R."/>
        </authorList>
    </citation>
    <scope>NUCLEOTIDE SEQUENCE [LARGE SCALE GENOMIC DNA]</scope>
    <source>
        <strain evidence="7 8">2B-2</strain>
    </source>
</reference>
<keyword evidence="3" id="KW-0460">Magnesium</keyword>
<proteinExistence type="inferred from homology"/>
<dbReference type="RefSeq" id="WP_136136524.1">
    <property type="nucleotide sequence ID" value="NZ_SDGV01000011.1"/>
</dbReference>
<dbReference type="Gene3D" id="3.40.1390.10">
    <property type="entry name" value="MurE/MurF, N-terminal domain"/>
    <property type="match status" value="1"/>
</dbReference>
<dbReference type="PANTHER" id="PTHR23135">
    <property type="entry name" value="MUR LIGASE FAMILY MEMBER"/>
    <property type="match status" value="1"/>
</dbReference>
<dbReference type="EMBL" id="SDGV01000011">
    <property type="protein sequence ID" value="THB61512.1"/>
    <property type="molecule type" value="Genomic_DNA"/>
</dbReference>
<comment type="cofactor">
    <cofactor evidence="3">
        <name>Mg(2+)</name>
        <dbReference type="ChEBI" id="CHEBI:18420"/>
    </cofactor>
</comment>
<keyword evidence="8" id="KW-1185">Reference proteome</keyword>
<dbReference type="AlphaFoldDB" id="A0A4S3B3X6"/>
<dbReference type="Pfam" id="PF02875">
    <property type="entry name" value="Mur_ligase_C"/>
    <property type="match status" value="1"/>
</dbReference>
<protein>
    <recommendedName>
        <fullName evidence="3">UDP-N-acetylmuramyl-tripeptide synthetase</fullName>
        <ecNumber evidence="3">6.3.2.-</ecNumber>
    </recommendedName>
    <alternativeName>
        <fullName evidence="3">UDP-MurNAc-tripeptide synthetase</fullName>
    </alternativeName>
</protein>
<evidence type="ECO:0000256" key="2">
    <source>
        <dbReference type="ARBA" id="ARBA00005898"/>
    </source>
</evidence>
<dbReference type="InterPro" id="IPR036565">
    <property type="entry name" value="Mur-like_cat_sf"/>
</dbReference>
<keyword evidence="3" id="KW-0547">Nucleotide-binding</keyword>
<dbReference type="NCBIfam" id="TIGR01085">
    <property type="entry name" value="murE"/>
    <property type="match status" value="1"/>
</dbReference>
<evidence type="ECO:0000256" key="1">
    <source>
        <dbReference type="ARBA" id="ARBA00004752"/>
    </source>
</evidence>
<feature type="binding site" evidence="3">
    <location>
        <position position="201"/>
    </location>
    <ligand>
        <name>UDP-N-acetyl-alpha-D-muramoyl-L-alanyl-D-glutamate</name>
        <dbReference type="ChEBI" id="CHEBI:83900"/>
    </ligand>
</feature>
<comment type="similarity">
    <text evidence="2 3">Belongs to the MurCDEF family. MurE subfamily.</text>
</comment>
<dbReference type="GO" id="GO:0005524">
    <property type="term" value="F:ATP binding"/>
    <property type="evidence" value="ECO:0007669"/>
    <property type="project" value="UniProtKB-UniRule"/>
</dbReference>
<comment type="caution">
    <text evidence="7">The sequence shown here is derived from an EMBL/GenBank/DDBJ whole genome shotgun (WGS) entry which is preliminary data.</text>
</comment>
<gene>
    <name evidence="3 7" type="primary">murE</name>
    <name evidence="7" type="ORF">ESZ54_04650</name>
</gene>
<comment type="pathway">
    <text evidence="1 3 4">Cell wall biogenesis; peptidoglycan biosynthesis.</text>
</comment>
<evidence type="ECO:0000259" key="6">
    <source>
        <dbReference type="Pfam" id="PF08245"/>
    </source>
</evidence>
<feature type="domain" description="Mur ligase C-terminal" evidence="5">
    <location>
        <begin position="352"/>
        <end position="480"/>
    </location>
</feature>
<dbReference type="InterPro" id="IPR005761">
    <property type="entry name" value="UDP-N-AcMur-Glu-dNH2Pim_ligase"/>
</dbReference>
<evidence type="ECO:0000256" key="4">
    <source>
        <dbReference type="RuleBase" id="RU004135"/>
    </source>
</evidence>
<feature type="binding site" evidence="3">
    <location>
        <begin position="122"/>
        <end position="128"/>
    </location>
    <ligand>
        <name>ATP</name>
        <dbReference type="ChEBI" id="CHEBI:30616"/>
    </ligand>
</feature>
<keyword evidence="3 4" id="KW-0573">Peptidoglycan synthesis</keyword>
<dbReference type="GO" id="GO:0000287">
    <property type="term" value="F:magnesium ion binding"/>
    <property type="evidence" value="ECO:0007669"/>
    <property type="project" value="UniProtKB-UniRule"/>
</dbReference>
<dbReference type="GO" id="GO:0071555">
    <property type="term" value="P:cell wall organization"/>
    <property type="evidence" value="ECO:0007669"/>
    <property type="project" value="UniProtKB-KW"/>
</dbReference>
<dbReference type="SUPFAM" id="SSF63418">
    <property type="entry name" value="MurE/MurF N-terminal domain"/>
    <property type="match status" value="1"/>
</dbReference>
<dbReference type="PANTHER" id="PTHR23135:SF4">
    <property type="entry name" value="UDP-N-ACETYLMURAMOYL-L-ALANYL-D-GLUTAMATE--2,6-DIAMINOPIMELATE LIGASE MURE HOMOLOG, CHLOROPLASTIC"/>
    <property type="match status" value="1"/>
</dbReference>
<dbReference type="EC" id="6.3.2.-" evidence="3"/>
<dbReference type="GO" id="GO:0009252">
    <property type="term" value="P:peptidoglycan biosynthetic process"/>
    <property type="evidence" value="ECO:0007669"/>
    <property type="project" value="UniProtKB-UniRule"/>
</dbReference>
<dbReference type="HAMAP" id="MF_00208">
    <property type="entry name" value="MurE"/>
    <property type="match status" value="1"/>
</dbReference>
<dbReference type="GO" id="GO:0008360">
    <property type="term" value="P:regulation of cell shape"/>
    <property type="evidence" value="ECO:0007669"/>
    <property type="project" value="UniProtKB-KW"/>
</dbReference>
<dbReference type="Pfam" id="PF08245">
    <property type="entry name" value="Mur_ligase_M"/>
    <property type="match status" value="1"/>
</dbReference>
<organism evidence="7 8">
    <name type="scientific">Vagococcus silagei</name>
    <dbReference type="NCBI Taxonomy" id="2508885"/>
    <lineage>
        <taxon>Bacteria</taxon>
        <taxon>Bacillati</taxon>
        <taxon>Bacillota</taxon>
        <taxon>Bacilli</taxon>
        <taxon>Lactobacillales</taxon>
        <taxon>Enterococcaceae</taxon>
        <taxon>Vagococcus</taxon>
    </lineage>
</organism>
<keyword evidence="3 7" id="KW-0436">Ligase</keyword>
<keyword evidence="3 4" id="KW-0961">Cell wall biogenesis/degradation</keyword>
<dbReference type="NCBIfam" id="NF010628">
    <property type="entry name" value="PRK14022.1"/>
    <property type="match status" value="1"/>
</dbReference>
<feature type="modified residue" description="N6-carboxylysine" evidence="3">
    <location>
        <position position="235"/>
    </location>
</feature>
<keyword evidence="3" id="KW-0067">ATP-binding</keyword>
<comment type="caution">
    <text evidence="3">Lacks conserved residue(s) required for the propagation of feature annotation.</text>
</comment>
<keyword evidence="3" id="KW-0963">Cytoplasm</keyword>
<evidence type="ECO:0000313" key="8">
    <source>
        <dbReference type="Proteomes" id="UP000310506"/>
    </source>
</evidence>
<comment type="function">
    <text evidence="3">Catalyzes the addition of an amino acid to the nucleotide precursor UDP-N-acetylmuramoyl-L-alanyl-D-glutamate (UMAG) in the biosynthesis of bacterial cell-wall peptidoglycan.</text>
</comment>
<evidence type="ECO:0000256" key="3">
    <source>
        <dbReference type="HAMAP-Rule" id="MF_00208"/>
    </source>
</evidence>
<feature type="binding site" evidence="3">
    <location>
        <position position="193"/>
    </location>
    <ligand>
        <name>UDP-N-acetyl-alpha-D-muramoyl-L-alanyl-D-glutamate</name>
        <dbReference type="ChEBI" id="CHEBI:83900"/>
    </ligand>
</feature>
<feature type="domain" description="Mur ligase central" evidence="6">
    <location>
        <begin position="121"/>
        <end position="331"/>
    </location>
</feature>
<keyword evidence="3 4" id="KW-0133">Cell shape</keyword>
<comment type="subcellular location">
    <subcellularLocation>
        <location evidence="3 4">Cytoplasm</location>
    </subcellularLocation>
</comment>